<reference evidence="4" key="1">
    <citation type="journal article" date="2019" name="Int. J. Syst. Evol. Microbiol.">
        <title>The Global Catalogue of Microorganisms (GCM) 10K type strain sequencing project: providing services to taxonomists for standard genome sequencing and annotation.</title>
        <authorList>
            <consortium name="The Broad Institute Genomics Platform"/>
            <consortium name="The Broad Institute Genome Sequencing Center for Infectious Disease"/>
            <person name="Wu L."/>
            <person name="Ma J."/>
        </authorList>
    </citation>
    <scope>NUCLEOTIDE SEQUENCE [LARGE SCALE GENOMIC DNA]</scope>
    <source>
        <strain evidence="4">CGMCC 1.16026</strain>
    </source>
</reference>
<evidence type="ECO:0000259" key="1">
    <source>
        <dbReference type="Pfam" id="PF00723"/>
    </source>
</evidence>
<dbReference type="InterPro" id="IPR015220">
    <property type="entry name" value="Glucodextranase_N"/>
</dbReference>
<dbReference type="InterPro" id="IPR014718">
    <property type="entry name" value="GH-type_carb-bd"/>
</dbReference>
<dbReference type="InterPro" id="IPR011613">
    <property type="entry name" value="GH15-like"/>
</dbReference>
<comment type="caution">
    <text evidence="3">The sequence shown here is derived from an EMBL/GenBank/DDBJ whole genome shotgun (WGS) entry which is preliminary data.</text>
</comment>
<proteinExistence type="predicted"/>
<evidence type="ECO:0000313" key="4">
    <source>
        <dbReference type="Proteomes" id="UP001596391"/>
    </source>
</evidence>
<accession>A0ABW1ZAH2</accession>
<sequence>MALLNGTYRWLEDGGPAFGGPGLEPRWTSSKKDAVLTAYAASSRIWATVSHGTLNEIYFPTIDRPQTRDMELLFSDGETFCHEEKRDFEYDFHYIDDSALAVRVVANDLGGRYTVTKEFITDPHHPVVLMRVKVEGDEAILSRLKCYALLAPHLDGGGEGNSARSVDVSGRRCVMAWKNNSYLCFGADCGFTRSSCGFVGNSDGYQDLTSHMAMTWEYGQAIDGNVAVMGEIDVARFREFTIAISLGEGPHSAVAGMMQSLSTPFEQHLKRFLTQWQRASAPEELADASTDGGRLMRISHNMILAHEDKTYSGAFIASASIPWGNAKSDDDLGGYHLVWTRDMCHSAGAMLACGRVETALRALVYLACTQKPDGGFAQNFWIDGTPYWSGIQLDEVAFPIILAWRIWKLGGLGKFDVLPFVSSAAAFLTRYAPVTQQERWEENAGYSPSTLAAVISALICASDIIHAHGSDELAKFLEDYADWIEAHLDEWTTTTRGVLDPDIPYHYMRIRPPAEGEPFHNPTIPPGMINIANRAPGEKYAFEAREVVDGGFLELVRYGIRRWDDPLIQSTIKVSDQVLKIDTPYGTCWRRYNHDGYGQRKDGGPFIHFGQGRAWPILTGERAHYELEAGMDVKKHITAFERFSSFGGMLPEQVWDYADMPSEGMYLGRSAGSAQPLVWAHAEYIKLLRSVHDGRVFDRISVVEQRYAVPKEKRTFESRMEIFQTGRPISAMVQGGTLRITDQRRFRVLWTADNWATTNTLESRVVGKPGSYADIQTAPDQTGKIEFTLYYPQRDEWLGRNQVVNIYEKQQPQQAAASKPQS</sequence>
<dbReference type="SUPFAM" id="SSF48208">
    <property type="entry name" value="Six-hairpin glycosidases"/>
    <property type="match status" value="1"/>
</dbReference>
<dbReference type="InterPro" id="IPR008928">
    <property type="entry name" value="6-hairpin_glycosidase_sf"/>
</dbReference>
<evidence type="ECO:0000259" key="2">
    <source>
        <dbReference type="Pfam" id="PF09137"/>
    </source>
</evidence>
<keyword evidence="3" id="KW-0378">Hydrolase</keyword>
<dbReference type="Pfam" id="PF09137">
    <property type="entry name" value="Glucodextran_N"/>
    <property type="match status" value="1"/>
</dbReference>
<dbReference type="PANTHER" id="PTHR31616">
    <property type="entry name" value="TREHALASE"/>
    <property type="match status" value="1"/>
</dbReference>
<dbReference type="Pfam" id="PF00723">
    <property type="entry name" value="Glyco_hydro_15"/>
    <property type="match status" value="1"/>
</dbReference>
<dbReference type="InterPro" id="IPR012341">
    <property type="entry name" value="6hp_glycosidase-like_sf"/>
</dbReference>
<dbReference type="GO" id="GO:0016787">
    <property type="term" value="F:hydrolase activity"/>
    <property type="evidence" value="ECO:0007669"/>
    <property type="project" value="UniProtKB-KW"/>
</dbReference>
<dbReference type="SUPFAM" id="SSF74650">
    <property type="entry name" value="Galactose mutarotase-like"/>
    <property type="match status" value="1"/>
</dbReference>
<dbReference type="InterPro" id="IPR011013">
    <property type="entry name" value="Gal_mutarotase_sf_dom"/>
</dbReference>
<evidence type="ECO:0000313" key="3">
    <source>
        <dbReference type="EMBL" id="MFC6645716.1"/>
    </source>
</evidence>
<dbReference type="CDD" id="cd07430">
    <property type="entry name" value="GH15_N"/>
    <property type="match status" value="1"/>
</dbReference>
<dbReference type="Gene3D" id="1.50.10.10">
    <property type="match status" value="1"/>
</dbReference>
<feature type="domain" description="GH15-like" evidence="1">
    <location>
        <begin position="303"/>
        <end position="687"/>
    </location>
</feature>
<dbReference type="PANTHER" id="PTHR31616:SF0">
    <property type="entry name" value="GLUCAN 1,4-ALPHA-GLUCOSIDASE"/>
    <property type="match status" value="1"/>
</dbReference>
<organism evidence="3 4">
    <name type="scientific">Granulicella cerasi</name>
    <dbReference type="NCBI Taxonomy" id="741063"/>
    <lineage>
        <taxon>Bacteria</taxon>
        <taxon>Pseudomonadati</taxon>
        <taxon>Acidobacteriota</taxon>
        <taxon>Terriglobia</taxon>
        <taxon>Terriglobales</taxon>
        <taxon>Acidobacteriaceae</taxon>
        <taxon>Granulicella</taxon>
    </lineage>
</organism>
<name>A0ABW1ZAH2_9BACT</name>
<dbReference type="EMBL" id="JBHSWI010000001">
    <property type="protein sequence ID" value="MFC6645716.1"/>
    <property type="molecule type" value="Genomic_DNA"/>
</dbReference>
<dbReference type="RefSeq" id="WP_263369436.1">
    <property type="nucleotide sequence ID" value="NZ_JAGSYD010000001.1"/>
</dbReference>
<keyword evidence="4" id="KW-1185">Reference proteome</keyword>
<dbReference type="Gene3D" id="2.70.98.10">
    <property type="match status" value="1"/>
</dbReference>
<protein>
    <submittedName>
        <fullName evidence="3">Glycoside hydrolase family 15 protein</fullName>
    </submittedName>
</protein>
<dbReference type="Proteomes" id="UP001596391">
    <property type="component" value="Unassembled WGS sequence"/>
</dbReference>
<feature type="domain" description="Glucodextranase N-terminal" evidence="2">
    <location>
        <begin position="17"/>
        <end position="278"/>
    </location>
</feature>
<gene>
    <name evidence="3" type="ORF">ACFQBQ_09020</name>
</gene>